<feature type="non-terminal residue" evidence="1">
    <location>
        <position position="41"/>
    </location>
</feature>
<reference evidence="1 2" key="1">
    <citation type="journal article" date="2018" name="Front. Plant Sci.">
        <title>Red Clover (Trifolium pratense) and Zigzag Clover (T. medium) - A Picture of Genomic Similarities and Differences.</title>
        <authorList>
            <person name="Dluhosova J."/>
            <person name="Istvanek J."/>
            <person name="Nedelnik J."/>
            <person name="Repkova J."/>
        </authorList>
    </citation>
    <scope>NUCLEOTIDE SEQUENCE [LARGE SCALE GENOMIC DNA]</scope>
    <source>
        <strain evidence="2">cv. 10/8</strain>
        <tissue evidence="1">Leaf</tissue>
    </source>
</reference>
<proteinExistence type="predicted"/>
<dbReference type="AlphaFoldDB" id="A0A392M9Q1"/>
<comment type="caution">
    <text evidence="1">The sequence shown here is derived from an EMBL/GenBank/DDBJ whole genome shotgun (WGS) entry which is preliminary data.</text>
</comment>
<dbReference type="EMBL" id="LXQA010006365">
    <property type="protein sequence ID" value="MCH84166.1"/>
    <property type="molecule type" value="Genomic_DNA"/>
</dbReference>
<gene>
    <name evidence="1" type="ORF">A2U01_0004997</name>
</gene>
<dbReference type="Proteomes" id="UP000265520">
    <property type="component" value="Unassembled WGS sequence"/>
</dbReference>
<keyword evidence="2" id="KW-1185">Reference proteome</keyword>
<accession>A0A392M9Q1</accession>
<name>A0A392M9Q1_9FABA</name>
<evidence type="ECO:0000313" key="1">
    <source>
        <dbReference type="EMBL" id="MCH84166.1"/>
    </source>
</evidence>
<organism evidence="1 2">
    <name type="scientific">Trifolium medium</name>
    <dbReference type="NCBI Taxonomy" id="97028"/>
    <lineage>
        <taxon>Eukaryota</taxon>
        <taxon>Viridiplantae</taxon>
        <taxon>Streptophyta</taxon>
        <taxon>Embryophyta</taxon>
        <taxon>Tracheophyta</taxon>
        <taxon>Spermatophyta</taxon>
        <taxon>Magnoliopsida</taxon>
        <taxon>eudicotyledons</taxon>
        <taxon>Gunneridae</taxon>
        <taxon>Pentapetalae</taxon>
        <taxon>rosids</taxon>
        <taxon>fabids</taxon>
        <taxon>Fabales</taxon>
        <taxon>Fabaceae</taxon>
        <taxon>Papilionoideae</taxon>
        <taxon>50 kb inversion clade</taxon>
        <taxon>NPAAA clade</taxon>
        <taxon>Hologalegina</taxon>
        <taxon>IRL clade</taxon>
        <taxon>Trifolieae</taxon>
        <taxon>Trifolium</taxon>
    </lineage>
</organism>
<protein>
    <submittedName>
        <fullName evidence="1">Uncharacterized protein</fullName>
    </submittedName>
</protein>
<sequence>MLVQQALVGSASGEEQLFSSESSLTRDGIACELDVYLEKIK</sequence>
<evidence type="ECO:0000313" key="2">
    <source>
        <dbReference type="Proteomes" id="UP000265520"/>
    </source>
</evidence>